<evidence type="ECO:0000313" key="2">
    <source>
        <dbReference type="Proteomes" id="UP000689195"/>
    </source>
</evidence>
<name>A0A8S1WTW7_9CILI</name>
<dbReference type="Proteomes" id="UP000689195">
    <property type="component" value="Unassembled WGS sequence"/>
</dbReference>
<dbReference type="AlphaFoldDB" id="A0A8S1WTW7"/>
<accession>A0A8S1WTW7</accession>
<keyword evidence="2" id="KW-1185">Reference proteome</keyword>
<dbReference type="OrthoDB" id="284259at2759"/>
<organism evidence="1 2">
    <name type="scientific">Paramecium pentaurelia</name>
    <dbReference type="NCBI Taxonomy" id="43138"/>
    <lineage>
        <taxon>Eukaryota</taxon>
        <taxon>Sar</taxon>
        <taxon>Alveolata</taxon>
        <taxon>Ciliophora</taxon>
        <taxon>Intramacronucleata</taxon>
        <taxon>Oligohymenophorea</taxon>
        <taxon>Peniculida</taxon>
        <taxon>Parameciidae</taxon>
        <taxon>Paramecium</taxon>
    </lineage>
</organism>
<comment type="caution">
    <text evidence="1">The sequence shown here is derived from an EMBL/GenBank/DDBJ whole genome shotgun (WGS) entry which is preliminary data.</text>
</comment>
<sequence>MDKKNQIKELEKEIHDKWSQLIESYYNPLIKKAHIRSVQEIAKCQDQECIEKWLAKREAPRNYLKKVTKTYENGIEDCLFNCKYSMALEMDDCYIDCFSNIKKIVDKLHQF</sequence>
<evidence type="ECO:0000313" key="1">
    <source>
        <dbReference type="EMBL" id="CAD8192712.1"/>
    </source>
</evidence>
<reference evidence="1" key="1">
    <citation type="submission" date="2021-01" db="EMBL/GenBank/DDBJ databases">
        <authorList>
            <consortium name="Genoscope - CEA"/>
            <person name="William W."/>
        </authorList>
    </citation>
    <scope>NUCLEOTIDE SEQUENCE</scope>
</reference>
<protein>
    <submittedName>
        <fullName evidence="1">Uncharacterized protein</fullName>
    </submittedName>
</protein>
<proteinExistence type="predicted"/>
<gene>
    <name evidence="1" type="ORF">PPENT_87.1.T1020124</name>
</gene>
<dbReference type="EMBL" id="CAJJDO010000102">
    <property type="protein sequence ID" value="CAD8192712.1"/>
    <property type="molecule type" value="Genomic_DNA"/>
</dbReference>